<comment type="caution">
    <text evidence="2">The sequence shown here is derived from an EMBL/GenBank/DDBJ whole genome shotgun (WGS) entry which is preliminary data.</text>
</comment>
<dbReference type="GO" id="GO:0016747">
    <property type="term" value="F:acyltransferase activity, transferring groups other than amino-acyl groups"/>
    <property type="evidence" value="ECO:0007669"/>
    <property type="project" value="InterPro"/>
</dbReference>
<dbReference type="SUPFAM" id="SSF55729">
    <property type="entry name" value="Acyl-CoA N-acyltransferases (Nat)"/>
    <property type="match status" value="1"/>
</dbReference>
<dbReference type="InterPro" id="IPR016181">
    <property type="entry name" value="Acyl_CoA_acyltransferase"/>
</dbReference>
<name>A0A0R2LQU0_9LACO</name>
<accession>A0A0R2LQU0</accession>
<dbReference type="AlphaFoldDB" id="A0A0R2LQU0"/>
<proteinExistence type="predicted"/>
<dbReference type="PROSITE" id="PS51186">
    <property type="entry name" value="GNAT"/>
    <property type="match status" value="1"/>
</dbReference>
<evidence type="ECO:0000259" key="1">
    <source>
        <dbReference type="PROSITE" id="PS51186"/>
    </source>
</evidence>
<dbReference type="Proteomes" id="UP000051906">
    <property type="component" value="Unassembled WGS sequence"/>
</dbReference>
<dbReference type="RefSeq" id="WP_057878167.1">
    <property type="nucleotide sequence ID" value="NZ_JQCA01000043.1"/>
</dbReference>
<dbReference type="InterPro" id="IPR000182">
    <property type="entry name" value="GNAT_dom"/>
</dbReference>
<dbReference type="STRING" id="616990.IV54_GL001636"/>
<dbReference type="OrthoDB" id="9789053at2"/>
<keyword evidence="3" id="KW-1185">Reference proteome</keyword>
<evidence type="ECO:0000313" key="3">
    <source>
        <dbReference type="Proteomes" id="UP000051906"/>
    </source>
</evidence>
<gene>
    <name evidence="2" type="ORF">IV54_GL001636</name>
</gene>
<feature type="domain" description="N-acetyltransferase" evidence="1">
    <location>
        <begin position="2"/>
        <end position="150"/>
    </location>
</feature>
<evidence type="ECO:0000313" key="2">
    <source>
        <dbReference type="EMBL" id="KRO04117.1"/>
    </source>
</evidence>
<dbReference type="EMBL" id="JQCA01000043">
    <property type="protein sequence ID" value="KRO04117.1"/>
    <property type="molecule type" value="Genomic_DNA"/>
</dbReference>
<dbReference type="Gene3D" id="3.40.630.30">
    <property type="match status" value="1"/>
</dbReference>
<sequence>MITLKTLTPASSLWTTAATQIGAISWSAGPHLAQVMTTVTWQPWERVIYATDGDRFVGCCALLANDIVPATDYTPFISTVYVDPTYRQRGISLKLVQTAEQAAVAADITGLYIVTRHVGLYEHLDYQLVDQQDDQFGRPSRILYKALNKNHSFTNSDNLTKKQ</sequence>
<dbReference type="Pfam" id="PF00583">
    <property type="entry name" value="Acetyltransf_1"/>
    <property type="match status" value="1"/>
</dbReference>
<dbReference type="CDD" id="cd04301">
    <property type="entry name" value="NAT_SF"/>
    <property type="match status" value="1"/>
</dbReference>
<protein>
    <recommendedName>
        <fullName evidence="1">N-acetyltransferase domain-containing protein</fullName>
    </recommendedName>
</protein>
<dbReference type="PATRIC" id="fig|616990.3.peg.1730"/>
<reference evidence="2 3" key="1">
    <citation type="journal article" date="2015" name="Genome Announc.">
        <title>Expanding the biotechnology potential of lactobacilli through comparative genomics of 213 strains and associated genera.</title>
        <authorList>
            <person name="Sun Z."/>
            <person name="Harris H.M."/>
            <person name="McCann A."/>
            <person name="Guo C."/>
            <person name="Argimon S."/>
            <person name="Zhang W."/>
            <person name="Yang X."/>
            <person name="Jeffery I.B."/>
            <person name="Cooney J.C."/>
            <person name="Kagawa T.F."/>
            <person name="Liu W."/>
            <person name="Song Y."/>
            <person name="Salvetti E."/>
            <person name="Wrobel A."/>
            <person name="Rasinkangas P."/>
            <person name="Parkhill J."/>
            <person name="Rea M.C."/>
            <person name="O'Sullivan O."/>
            <person name="Ritari J."/>
            <person name="Douillard F.P."/>
            <person name="Paul Ross R."/>
            <person name="Yang R."/>
            <person name="Briner A.E."/>
            <person name="Felis G.E."/>
            <person name="de Vos W.M."/>
            <person name="Barrangou R."/>
            <person name="Klaenhammer T.R."/>
            <person name="Caufield P.W."/>
            <person name="Cui Y."/>
            <person name="Zhang H."/>
            <person name="O'Toole P.W."/>
        </authorList>
    </citation>
    <scope>NUCLEOTIDE SEQUENCE [LARGE SCALE GENOMIC DNA]</scope>
    <source>
        <strain evidence="2 3">DSM 22467</strain>
    </source>
</reference>
<organism evidence="2 3">
    <name type="scientific">Levilactobacillus paucivorans</name>
    <dbReference type="NCBI Taxonomy" id="616990"/>
    <lineage>
        <taxon>Bacteria</taxon>
        <taxon>Bacillati</taxon>
        <taxon>Bacillota</taxon>
        <taxon>Bacilli</taxon>
        <taxon>Lactobacillales</taxon>
        <taxon>Lactobacillaceae</taxon>
        <taxon>Levilactobacillus</taxon>
    </lineage>
</organism>